<dbReference type="AlphaFoldDB" id="A0A4S8KW90"/>
<feature type="region of interest" description="Disordered" evidence="1">
    <location>
        <begin position="535"/>
        <end position="715"/>
    </location>
</feature>
<dbReference type="GO" id="GO:0003677">
    <property type="term" value="F:DNA binding"/>
    <property type="evidence" value="ECO:0007669"/>
    <property type="project" value="InterPro"/>
</dbReference>
<feature type="compositionally biased region" description="Polar residues" evidence="1">
    <location>
        <begin position="144"/>
        <end position="163"/>
    </location>
</feature>
<sequence>MDSFKQLTCADPSQIESFENDDPPPLRLPTPTPTFQPLYNVTNSDLSSHTEPFSSHSLENEFGDGSFIIPSSFNSNEFIGQAPELSDTAIQALDCLSKMSTVELDSLIGVADFDPSFFEELELYRSAGAQDDQASVMLMPSPSAAANLNTGQTTPSPAQSNSHCIDESAPIGQVQVSDPYSDLHRMSPTPEPLSSSGLLPPPTILPHPERNPRLLTQDPRERPKQTFTRKEKENRAIAASVARHKRQDMLSALHVAYKKFLGEVENLGEQFSVKPEKLLLLIKSSSHWNEQRKVNSHNAALHFLKGSTDSDGNKLRGKELHELAKTDPEVQEILSDPLRLQKLKDDVNEHRQKKAQGARTSSNSSAQDIRLTIDNLLREFRNLHLRTGAIGFFFVAPGSRDSQAGGGWGVAGDDLMMPFFREVLYQEPWDLASDLQMFGCKLNKTKPQSLAALRSDCANMISSSFRYIKRSKTIAMNYEQYETAIVQNHGVKLLWPKQVNNGVITNPSKLCADDIRILHRELELGTCRWVEVGQEGGKEGGKEDSTPPENAASSKKRAARSDKGKPRKKTRLEDSLSSNTEPPPIVTFPSTAVSSTSASSNSISNSTAVDSTTTQTSNVNLSNSSTGPGDPITANPSPSTSVIDTSTSNPVTVAPATTRRRGRPRKVQNGDQSTVNAPKKRGRPKKTAVVYKRSDLINDSDDDDNNNDNGVDAGN</sequence>
<evidence type="ECO:0000313" key="3">
    <source>
        <dbReference type="Proteomes" id="UP000297245"/>
    </source>
</evidence>
<dbReference type="InterPro" id="IPR017956">
    <property type="entry name" value="AT_hook_DNA-bd_motif"/>
</dbReference>
<name>A0A4S8KW90_DENBC</name>
<organism evidence="2 3">
    <name type="scientific">Dendrothele bispora (strain CBS 962.96)</name>
    <dbReference type="NCBI Taxonomy" id="1314807"/>
    <lineage>
        <taxon>Eukaryota</taxon>
        <taxon>Fungi</taxon>
        <taxon>Dikarya</taxon>
        <taxon>Basidiomycota</taxon>
        <taxon>Agaricomycotina</taxon>
        <taxon>Agaricomycetes</taxon>
        <taxon>Agaricomycetidae</taxon>
        <taxon>Agaricales</taxon>
        <taxon>Agaricales incertae sedis</taxon>
        <taxon>Dendrothele</taxon>
    </lineage>
</organism>
<dbReference type="SMART" id="SM00384">
    <property type="entry name" value="AT_hook"/>
    <property type="match status" value="2"/>
</dbReference>
<accession>A0A4S8KW90</accession>
<keyword evidence="3" id="KW-1185">Reference proteome</keyword>
<evidence type="ECO:0000256" key="1">
    <source>
        <dbReference type="SAM" id="MobiDB-lite"/>
    </source>
</evidence>
<dbReference type="OrthoDB" id="3253416at2759"/>
<dbReference type="Proteomes" id="UP000297245">
    <property type="component" value="Unassembled WGS sequence"/>
</dbReference>
<reference evidence="2 3" key="1">
    <citation type="journal article" date="2019" name="Nat. Ecol. Evol.">
        <title>Megaphylogeny resolves global patterns of mushroom evolution.</title>
        <authorList>
            <person name="Varga T."/>
            <person name="Krizsan K."/>
            <person name="Foldi C."/>
            <person name="Dima B."/>
            <person name="Sanchez-Garcia M."/>
            <person name="Sanchez-Ramirez S."/>
            <person name="Szollosi G.J."/>
            <person name="Szarkandi J.G."/>
            <person name="Papp V."/>
            <person name="Albert L."/>
            <person name="Andreopoulos W."/>
            <person name="Angelini C."/>
            <person name="Antonin V."/>
            <person name="Barry K.W."/>
            <person name="Bougher N.L."/>
            <person name="Buchanan P."/>
            <person name="Buyck B."/>
            <person name="Bense V."/>
            <person name="Catcheside P."/>
            <person name="Chovatia M."/>
            <person name="Cooper J."/>
            <person name="Damon W."/>
            <person name="Desjardin D."/>
            <person name="Finy P."/>
            <person name="Geml J."/>
            <person name="Haridas S."/>
            <person name="Hughes K."/>
            <person name="Justo A."/>
            <person name="Karasinski D."/>
            <person name="Kautmanova I."/>
            <person name="Kiss B."/>
            <person name="Kocsube S."/>
            <person name="Kotiranta H."/>
            <person name="LaButti K.M."/>
            <person name="Lechner B.E."/>
            <person name="Liimatainen K."/>
            <person name="Lipzen A."/>
            <person name="Lukacs Z."/>
            <person name="Mihaltcheva S."/>
            <person name="Morgado L.N."/>
            <person name="Niskanen T."/>
            <person name="Noordeloos M.E."/>
            <person name="Ohm R.A."/>
            <person name="Ortiz-Santana B."/>
            <person name="Ovrebo C."/>
            <person name="Racz N."/>
            <person name="Riley R."/>
            <person name="Savchenko A."/>
            <person name="Shiryaev A."/>
            <person name="Soop K."/>
            <person name="Spirin V."/>
            <person name="Szebenyi C."/>
            <person name="Tomsovsky M."/>
            <person name="Tulloss R.E."/>
            <person name="Uehling J."/>
            <person name="Grigoriev I.V."/>
            <person name="Vagvolgyi C."/>
            <person name="Papp T."/>
            <person name="Martin F.M."/>
            <person name="Miettinen O."/>
            <person name="Hibbett D.S."/>
            <person name="Nagy L.G."/>
        </authorList>
    </citation>
    <scope>NUCLEOTIDE SEQUENCE [LARGE SCALE GENOMIC DNA]</scope>
    <source>
        <strain evidence="2 3">CBS 962.96</strain>
    </source>
</reference>
<evidence type="ECO:0000313" key="2">
    <source>
        <dbReference type="EMBL" id="THU80234.1"/>
    </source>
</evidence>
<feature type="compositionally biased region" description="Low complexity" evidence="1">
    <location>
        <begin position="590"/>
        <end position="611"/>
    </location>
</feature>
<protein>
    <submittedName>
        <fullName evidence="2">Uncharacterized protein</fullName>
    </submittedName>
</protein>
<feature type="compositionally biased region" description="Basic and acidic residues" evidence="1">
    <location>
        <begin position="207"/>
        <end position="235"/>
    </location>
</feature>
<feature type="compositionally biased region" description="Polar residues" evidence="1">
    <location>
        <begin position="612"/>
        <end position="627"/>
    </location>
</feature>
<feature type="region of interest" description="Disordered" evidence="1">
    <location>
        <begin position="1"/>
        <end position="32"/>
    </location>
</feature>
<feature type="region of interest" description="Disordered" evidence="1">
    <location>
        <begin position="143"/>
        <end position="165"/>
    </location>
</feature>
<feature type="compositionally biased region" description="Basic and acidic residues" evidence="1">
    <location>
        <begin position="536"/>
        <end position="545"/>
    </location>
</feature>
<gene>
    <name evidence="2" type="ORF">K435DRAFT_874585</name>
</gene>
<dbReference type="EMBL" id="ML179925">
    <property type="protein sequence ID" value="THU80234.1"/>
    <property type="molecule type" value="Genomic_DNA"/>
</dbReference>
<proteinExistence type="predicted"/>
<feature type="region of interest" description="Disordered" evidence="1">
    <location>
        <begin position="179"/>
        <end position="235"/>
    </location>
</feature>
<feature type="compositionally biased region" description="Polar residues" evidence="1">
    <location>
        <begin position="634"/>
        <end position="649"/>
    </location>
</feature>
<feature type="compositionally biased region" description="Pro residues" evidence="1">
    <location>
        <begin position="23"/>
        <end position="32"/>
    </location>
</feature>